<evidence type="ECO:0000256" key="1">
    <source>
        <dbReference type="SAM" id="MobiDB-lite"/>
    </source>
</evidence>
<evidence type="ECO:0000313" key="4">
    <source>
        <dbReference type="Proteomes" id="UP000320333"/>
    </source>
</evidence>
<evidence type="ECO:0008006" key="5">
    <source>
        <dbReference type="Google" id="ProtNLM"/>
    </source>
</evidence>
<sequence>MEAEQSFHALIADLQEAVSRCYFVISKCEGAITALRSHTGATAVFNPTIEDYSHDPKPGLGGGYGLKATSKSTINASHVNLGIRWTADDYAEVSTAGTQPKPIFSAGLKTAGSNMSSQYSLSDFSGSMARFPIIKDVINVKRGGTMLPSSAKSRFMGPNNTGDSHPPAKPLVKKKSMHGPPKSGLKDGNSSPKESVESRRASSNARMSDFRGSFHSFDRRSHRSSIHRSSIQEISPQVPYASSDSDEEHVSSGDSSHDSEVSSRLSTTEFIKKAEVVPSSFAKNAFKSRMHDVILDVESPIQSTSELNSKDSLKVESPTRSTSQRSPVPIRSLQRTVERQNNVQDDDPVPVMSSLAQNINMDHSHRSRIWEMGTSQHLQHTANSKLSVAQSVKSEKNSFFATMDKAKRPVNHTFLLQFLLPAYDNKGKAVTLEVFEPQDIENISFGVNGLHPKSHFNTIWDLVGVGLFLYFCWYIPIVICFNDDFSILDETKFSIAMSAIYVLDSIVFMLTPTPSLSSTLMYSFREYEAMRPNISDWIKECVKKNLLVEIITSLPLDVFVANWRYRNVLLLFRVFRLYRLPRMTSRCAYIKRSYLAFDAFLGMSLSKLFPYLIAMVYFIHLNACSMYYLGRETGFVAWHVQYLETEKHTFLDYYSFTLYHSIGNMFPLSFLPQTLIEQFVSVFFIFFAAVLYAMFVGAMSSATMSVNPGGRLYVQKMEELSDYVKWKNLSPVTEEKLFRYFETKYRGKHFDEDQLLMEMNESLRAEISLQNTRALIEQVPFLRREEHDGRDEIFLGRLATALRAQYYVVGDFITKQGGE</sequence>
<feature type="region of interest" description="Disordered" evidence="1">
    <location>
        <begin position="149"/>
        <end position="263"/>
    </location>
</feature>
<comment type="caution">
    <text evidence="3">The sequence shown here is derived from an EMBL/GenBank/DDBJ whole genome shotgun (WGS) entry which is preliminary data.</text>
</comment>
<feature type="compositionally biased region" description="Basic and acidic residues" evidence="1">
    <location>
        <begin position="248"/>
        <end position="261"/>
    </location>
</feature>
<proteinExistence type="predicted"/>
<dbReference type="GO" id="GO:0035725">
    <property type="term" value="P:sodium ion transmembrane transport"/>
    <property type="evidence" value="ECO:0007669"/>
    <property type="project" value="TreeGrafter"/>
</dbReference>
<accession>A0A507E224</accession>
<dbReference type="InterPro" id="IPR051413">
    <property type="entry name" value="K/Na_HCN_channel"/>
</dbReference>
<reference evidence="3 4" key="1">
    <citation type="journal article" date="2019" name="Sci. Rep.">
        <title>Comparative genomics of chytrid fungi reveal insights into the obligate biotrophic and pathogenic lifestyle of Synchytrium endobioticum.</title>
        <authorList>
            <person name="van de Vossenberg B.T.L.H."/>
            <person name="Warris S."/>
            <person name="Nguyen H.D.T."/>
            <person name="van Gent-Pelzer M.P.E."/>
            <person name="Joly D.L."/>
            <person name="van de Geest H.C."/>
            <person name="Bonants P.J.M."/>
            <person name="Smith D.S."/>
            <person name="Levesque C.A."/>
            <person name="van der Lee T.A.J."/>
        </authorList>
    </citation>
    <scope>NUCLEOTIDE SEQUENCE [LARGE SCALE GENOMIC DNA]</scope>
    <source>
        <strain evidence="3 4">CBS 675.73</strain>
    </source>
</reference>
<dbReference type="AlphaFoldDB" id="A0A507E224"/>
<feature type="transmembrane region" description="Helical" evidence="2">
    <location>
        <begin position="608"/>
        <end position="629"/>
    </location>
</feature>
<dbReference type="OrthoDB" id="2021138at2759"/>
<dbReference type="SUPFAM" id="SSF51206">
    <property type="entry name" value="cAMP-binding domain-like"/>
    <property type="match status" value="1"/>
</dbReference>
<keyword evidence="2" id="KW-0812">Transmembrane</keyword>
<feature type="region of interest" description="Disordered" evidence="1">
    <location>
        <begin position="303"/>
        <end position="331"/>
    </location>
</feature>
<dbReference type="Proteomes" id="UP000320333">
    <property type="component" value="Unassembled WGS sequence"/>
</dbReference>
<evidence type="ECO:0000313" key="3">
    <source>
        <dbReference type="EMBL" id="TPX57822.1"/>
    </source>
</evidence>
<dbReference type="PANTHER" id="PTHR45689:SF5">
    <property type="entry name" value="I[[H]] CHANNEL, ISOFORM E"/>
    <property type="match status" value="1"/>
</dbReference>
<dbReference type="GO" id="GO:0005249">
    <property type="term" value="F:voltage-gated potassium channel activity"/>
    <property type="evidence" value="ECO:0007669"/>
    <property type="project" value="TreeGrafter"/>
</dbReference>
<dbReference type="InterPro" id="IPR018490">
    <property type="entry name" value="cNMP-bd_dom_sf"/>
</dbReference>
<feature type="transmembrane region" description="Helical" evidence="2">
    <location>
        <begin position="459"/>
        <end position="481"/>
    </location>
</feature>
<dbReference type="Gene3D" id="1.10.287.70">
    <property type="match status" value="1"/>
</dbReference>
<gene>
    <name evidence="3" type="ORF">CcCBS67573_g09216</name>
</gene>
<keyword evidence="4" id="KW-1185">Reference proteome</keyword>
<protein>
    <recommendedName>
        <fullName evidence="5">Ion transport domain-containing protein</fullName>
    </recommendedName>
</protein>
<dbReference type="PANTHER" id="PTHR45689">
    <property type="entry name" value="I[[H]] CHANNEL, ISOFORM E"/>
    <property type="match status" value="1"/>
</dbReference>
<dbReference type="Gene3D" id="1.10.287.630">
    <property type="entry name" value="Helix hairpin bin"/>
    <property type="match status" value="1"/>
</dbReference>
<organism evidence="3 4">
    <name type="scientific">Chytriomyces confervae</name>
    <dbReference type="NCBI Taxonomy" id="246404"/>
    <lineage>
        <taxon>Eukaryota</taxon>
        <taxon>Fungi</taxon>
        <taxon>Fungi incertae sedis</taxon>
        <taxon>Chytridiomycota</taxon>
        <taxon>Chytridiomycota incertae sedis</taxon>
        <taxon>Chytridiomycetes</taxon>
        <taxon>Chytridiales</taxon>
        <taxon>Chytriomycetaceae</taxon>
        <taxon>Chytriomyces</taxon>
    </lineage>
</organism>
<dbReference type="SUPFAM" id="SSF81324">
    <property type="entry name" value="Voltage-gated potassium channels"/>
    <property type="match status" value="1"/>
</dbReference>
<keyword evidence="2" id="KW-0472">Membrane</keyword>
<dbReference type="EMBL" id="QEAP01000757">
    <property type="protein sequence ID" value="TPX57822.1"/>
    <property type="molecule type" value="Genomic_DNA"/>
</dbReference>
<evidence type="ECO:0000256" key="2">
    <source>
        <dbReference type="SAM" id="Phobius"/>
    </source>
</evidence>
<dbReference type="GO" id="GO:0003254">
    <property type="term" value="P:regulation of membrane depolarization"/>
    <property type="evidence" value="ECO:0007669"/>
    <property type="project" value="TreeGrafter"/>
</dbReference>
<keyword evidence="2" id="KW-1133">Transmembrane helix</keyword>
<name>A0A507E224_9FUNG</name>
<feature type="compositionally biased region" description="Polar residues" evidence="1">
    <location>
        <begin position="149"/>
        <end position="163"/>
    </location>
</feature>
<feature type="transmembrane region" description="Helical" evidence="2">
    <location>
        <begin position="682"/>
        <end position="706"/>
    </location>
</feature>
<feature type="transmembrane region" description="Helical" evidence="2">
    <location>
        <begin position="493"/>
        <end position="511"/>
    </location>
</feature>
<dbReference type="GO" id="GO:0098855">
    <property type="term" value="C:HCN channel complex"/>
    <property type="evidence" value="ECO:0007669"/>
    <property type="project" value="TreeGrafter"/>
</dbReference>